<dbReference type="EMBL" id="QUZK01000037">
    <property type="protein sequence ID" value="RFF30153.1"/>
    <property type="molecule type" value="Genomic_DNA"/>
</dbReference>
<name>A0A3E1K7W4_9GAMM</name>
<dbReference type="GO" id="GO:0035438">
    <property type="term" value="F:cyclic-di-GMP binding"/>
    <property type="evidence" value="ECO:0007669"/>
    <property type="project" value="InterPro"/>
</dbReference>
<protein>
    <submittedName>
        <fullName evidence="2">PilZ domain-containing protein</fullName>
    </submittedName>
</protein>
<comment type="caution">
    <text evidence="2">The sequence shown here is derived from an EMBL/GenBank/DDBJ whole genome shotgun (WGS) entry which is preliminary data.</text>
</comment>
<sequence length="159" mass="17843">MAHCRMRDRLISLTGSIPETEPMSPGQERRRFHRFPFHADCELVDDEGRPRACELLDLSINGALVELDRPGDFDSARAGDLTLKLRGLSDGTRAEIVVDVKALRVEQRRVACRFLHIDPDSFENLKDLIAANLGDLSMLDRELTQLDYWPGLSISPSAA</sequence>
<dbReference type="Pfam" id="PF07238">
    <property type="entry name" value="PilZ"/>
    <property type="match status" value="1"/>
</dbReference>
<feature type="domain" description="PilZ" evidence="1">
    <location>
        <begin position="28"/>
        <end position="130"/>
    </location>
</feature>
<organism evidence="2 3">
    <name type="scientific">Wenzhouxiangella sediminis</name>
    <dbReference type="NCBI Taxonomy" id="1792836"/>
    <lineage>
        <taxon>Bacteria</taxon>
        <taxon>Pseudomonadati</taxon>
        <taxon>Pseudomonadota</taxon>
        <taxon>Gammaproteobacteria</taxon>
        <taxon>Chromatiales</taxon>
        <taxon>Wenzhouxiangellaceae</taxon>
        <taxon>Wenzhouxiangella</taxon>
    </lineage>
</organism>
<dbReference type="AlphaFoldDB" id="A0A3E1K7W4"/>
<keyword evidence="3" id="KW-1185">Reference proteome</keyword>
<gene>
    <name evidence="2" type="ORF">DZC52_08725</name>
</gene>
<accession>A0A3E1K7W4</accession>
<reference evidence="2 3" key="1">
    <citation type="submission" date="2018-08" db="EMBL/GenBank/DDBJ databases">
        <title>Wenzhouxiangella salilacus sp. nov., a novel bacterium isolated from a saline lake in Xinjiang Province, China.</title>
        <authorList>
            <person name="Han S."/>
        </authorList>
    </citation>
    <scope>NUCLEOTIDE SEQUENCE [LARGE SCALE GENOMIC DNA]</scope>
    <source>
        <strain evidence="2 3">XDB06</strain>
    </source>
</reference>
<evidence type="ECO:0000259" key="1">
    <source>
        <dbReference type="Pfam" id="PF07238"/>
    </source>
</evidence>
<proteinExistence type="predicted"/>
<dbReference type="SUPFAM" id="SSF141371">
    <property type="entry name" value="PilZ domain-like"/>
    <property type="match status" value="1"/>
</dbReference>
<evidence type="ECO:0000313" key="2">
    <source>
        <dbReference type="EMBL" id="RFF30153.1"/>
    </source>
</evidence>
<dbReference type="InterPro" id="IPR009875">
    <property type="entry name" value="PilZ_domain"/>
</dbReference>
<dbReference type="OrthoDB" id="5298508at2"/>
<evidence type="ECO:0000313" key="3">
    <source>
        <dbReference type="Proteomes" id="UP000260351"/>
    </source>
</evidence>
<dbReference type="Gene3D" id="2.40.10.220">
    <property type="entry name" value="predicted glycosyltransferase like domains"/>
    <property type="match status" value="1"/>
</dbReference>
<dbReference type="Proteomes" id="UP000260351">
    <property type="component" value="Unassembled WGS sequence"/>
</dbReference>